<keyword evidence="4 5" id="KW-0406">Ion transport</keyword>
<comment type="caution">
    <text evidence="7">The sequence shown here is derived from an EMBL/GenBank/DDBJ whole genome shotgun (WGS) entry which is preliminary data.</text>
</comment>
<evidence type="ECO:0000313" key="7">
    <source>
        <dbReference type="EMBL" id="KAH3673278.1"/>
    </source>
</evidence>
<dbReference type="OrthoDB" id="3980648at2759"/>
<name>A0A9P8TBD2_9ASCO</name>
<dbReference type="Proteomes" id="UP000769528">
    <property type="component" value="Unassembled WGS sequence"/>
</dbReference>
<accession>A0A9P8TBD2</accession>
<comment type="function">
    <text evidence="5">Subunit of the V1 complex of vacuolar(H+)-ATPase (V-ATPase), a multisubunit enzyme composed of a peripheral complex (V1) that hydrolyzes ATP and a membrane integral complex (V0) that translocates protons. V-ATPase is responsible for acidifying and maintaining the pH of intracellular compartments and in some cell types, is targeted to the plasma membrane, where it is responsible for acidifying the extracellular environment.</text>
</comment>
<dbReference type="EMBL" id="JAEUBF010001028">
    <property type="protein sequence ID" value="KAH3673278.1"/>
    <property type="molecule type" value="Genomic_DNA"/>
</dbReference>
<proteinExistence type="inferred from homology"/>
<evidence type="ECO:0000256" key="6">
    <source>
        <dbReference type="SAM" id="Coils"/>
    </source>
</evidence>
<organism evidence="7 8">
    <name type="scientific">Wickerhamomyces mucosus</name>
    <dbReference type="NCBI Taxonomy" id="1378264"/>
    <lineage>
        <taxon>Eukaryota</taxon>
        <taxon>Fungi</taxon>
        <taxon>Dikarya</taxon>
        <taxon>Ascomycota</taxon>
        <taxon>Saccharomycotina</taxon>
        <taxon>Saccharomycetes</taxon>
        <taxon>Phaffomycetales</taxon>
        <taxon>Wickerhamomycetaceae</taxon>
        <taxon>Wickerhamomyces</taxon>
    </lineage>
</organism>
<evidence type="ECO:0000256" key="2">
    <source>
        <dbReference type="ARBA" id="ARBA00022448"/>
    </source>
</evidence>
<dbReference type="GO" id="GO:0016887">
    <property type="term" value="F:ATP hydrolysis activity"/>
    <property type="evidence" value="ECO:0007669"/>
    <property type="project" value="TreeGrafter"/>
</dbReference>
<dbReference type="PANTHER" id="PTHR12713:SF11">
    <property type="entry name" value="V-TYPE PROTON ATPASE SUBUNIT G"/>
    <property type="match status" value="1"/>
</dbReference>
<comment type="subunit">
    <text evidence="5">V-ATPase is a heteromultimeric enzyme made up of two complexes: the ATP-hydrolytic V1 complex and the proton translocation V0 complex.</text>
</comment>
<gene>
    <name evidence="7" type="ORF">WICMUC_003737</name>
</gene>
<reference evidence="7" key="1">
    <citation type="journal article" date="2021" name="Open Biol.">
        <title>Shared evolutionary footprints suggest mitochondrial oxidative damage underlies multiple complex I losses in fungi.</title>
        <authorList>
            <person name="Schikora-Tamarit M.A."/>
            <person name="Marcet-Houben M."/>
            <person name="Nosek J."/>
            <person name="Gabaldon T."/>
        </authorList>
    </citation>
    <scope>NUCLEOTIDE SEQUENCE</scope>
    <source>
        <strain evidence="7">CBS6341</strain>
    </source>
</reference>
<evidence type="ECO:0000256" key="4">
    <source>
        <dbReference type="ARBA" id="ARBA00023065"/>
    </source>
</evidence>
<evidence type="ECO:0000256" key="1">
    <source>
        <dbReference type="ARBA" id="ARBA00010066"/>
    </source>
</evidence>
<keyword evidence="6" id="KW-0175">Coiled coil</keyword>
<dbReference type="Pfam" id="PF03179">
    <property type="entry name" value="V-ATPase_G"/>
    <property type="match status" value="1"/>
</dbReference>
<dbReference type="NCBIfam" id="TIGR01147">
    <property type="entry name" value="V_ATP_synt_G"/>
    <property type="match status" value="1"/>
</dbReference>
<keyword evidence="2 5" id="KW-0813">Transport</keyword>
<comment type="similarity">
    <text evidence="1 5">Belongs to the V-ATPase G subunit family.</text>
</comment>
<dbReference type="InterPro" id="IPR005124">
    <property type="entry name" value="V-ATPase_G"/>
</dbReference>
<evidence type="ECO:0000313" key="8">
    <source>
        <dbReference type="Proteomes" id="UP000769528"/>
    </source>
</evidence>
<sequence>MVIEKEAHKIVAEARQYRTDRLKQAKVDANAEVEAYKQKKLAELKEFESQVRLNEAADKEAQEQVQTELHEIKELAAKKKDEVVKLLVNAVIKPTPELHVNAA</sequence>
<keyword evidence="3 5" id="KW-0375">Hydrogen ion transport</keyword>
<dbReference type="GO" id="GO:0000221">
    <property type="term" value="C:vacuolar proton-transporting V-type ATPase, V1 domain"/>
    <property type="evidence" value="ECO:0007669"/>
    <property type="project" value="TreeGrafter"/>
</dbReference>
<dbReference type="AlphaFoldDB" id="A0A9P8TBD2"/>
<evidence type="ECO:0000256" key="3">
    <source>
        <dbReference type="ARBA" id="ARBA00022781"/>
    </source>
</evidence>
<evidence type="ECO:0000256" key="5">
    <source>
        <dbReference type="RuleBase" id="RU364019"/>
    </source>
</evidence>
<dbReference type="GO" id="GO:0046961">
    <property type="term" value="F:proton-transporting ATPase activity, rotational mechanism"/>
    <property type="evidence" value="ECO:0007669"/>
    <property type="project" value="InterPro"/>
</dbReference>
<dbReference type="PANTHER" id="PTHR12713">
    <property type="entry name" value="VACUOLAR ATP SYNTHASE SUBUNIT G"/>
    <property type="match status" value="1"/>
</dbReference>
<keyword evidence="8" id="KW-1185">Reference proteome</keyword>
<feature type="coiled-coil region" evidence="6">
    <location>
        <begin position="19"/>
        <end position="82"/>
    </location>
</feature>
<reference evidence="7" key="2">
    <citation type="submission" date="2021-01" db="EMBL/GenBank/DDBJ databases">
        <authorList>
            <person name="Schikora-Tamarit M.A."/>
        </authorList>
    </citation>
    <scope>NUCLEOTIDE SEQUENCE</scope>
    <source>
        <strain evidence="7">CBS6341</strain>
    </source>
</reference>
<protein>
    <recommendedName>
        <fullName evidence="5">V-type proton ATPase subunit G</fullName>
    </recommendedName>
</protein>
<dbReference type="Gene3D" id="1.20.5.2950">
    <property type="match status" value="1"/>
</dbReference>